<dbReference type="Pfam" id="PF14226">
    <property type="entry name" value="DIOX_N"/>
    <property type="match status" value="3"/>
</dbReference>
<dbReference type="Proteomes" id="UP000823674">
    <property type="component" value="Chromosome A08"/>
</dbReference>
<evidence type="ECO:0000313" key="5">
    <source>
        <dbReference type="EMBL" id="KAG5390070.1"/>
    </source>
</evidence>
<feature type="domain" description="Fe2OG dioxygenase" evidence="4">
    <location>
        <begin position="470"/>
        <end position="580"/>
    </location>
</feature>
<organism evidence="5 6">
    <name type="scientific">Brassica rapa subsp. trilocularis</name>
    <dbReference type="NCBI Taxonomy" id="1813537"/>
    <lineage>
        <taxon>Eukaryota</taxon>
        <taxon>Viridiplantae</taxon>
        <taxon>Streptophyta</taxon>
        <taxon>Embryophyta</taxon>
        <taxon>Tracheophyta</taxon>
        <taxon>Spermatophyta</taxon>
        <taxon>Magnoliopsida</taxon>
        <taxon>eudicotyledons</taxon>
        <taxon>Gunneridae</taxon>
        <taxon>Pentapetalae</taxon>
        <taxon>rosids</taxon>
        <taxon>malvids</taxon>
        <taxon>Brassicales</taxon>
        <taxon>Brassicaceae</taxon>
        <taxon>Brassiceae</taxon>
        <taxon>Brassica</taxon>
    </lineage>
</organism>
<dbReference type="PROSITE" id="PS51471">
    <property type="entry name" value="FE2OG_OXY"/>
    <property type="match status" value="3"/>
</dbReference>
<keyword evidence="6" id="KW-1185">Reference proteome</keyword>
<proteinExistence type="inferred from homology"/>
<name>A0ABQ7LWV2_BRACM</name>
<dbReference type="EMBL" id="JADBGQ010000007">
    <property type="protein sequence ID" value="KAG5390070.1"/>
    <property type="molecule type" value="Genomic_DNA"/>
</dbReference>
<protein>
    <recommendedName>
        <fullName evidence="4">Fe2OG dioxygenase domain-containing protein</fullName>
    </recommendedName>
</protein>
<accession>A0ABQ7LWV2</accession>
<dbReference type="InterPro" id="IPR026992">
    <property type="entry name" value="DIOX_N"/>
</dbReference>
<evidence type="ECO:0000256" key="1">
    <source>
        <dbReference type="ARBA" id="ARBA00008056"/>
    </source>
</evidence>
<evidence type="ECO:0000259" key="4">
    <source>
        <dbReference type="PROSITE" id="PS51471"/>
    </source>
</evidence>
<evidence type="ECO:0000256" key="3">
    <source>
        <dbReference type="ARBA" id="ARBA00023004"/>
    </source>
</evidence>
<comment type="similarity">
    <text evidence="1">Belongs to the iron/ascorbate-dependent oxidoreductase family.</text>
</comment>
<dbReference type="Gene3D" id="2.60.120.330">
    <property type="entry name" value="B-lactam Antibiotic, Isopenicillin N Synthase, Chain"/>
    <property type="match status" value="3"/>
</dbReference>
<dbReference type="SUPFAM" id="SSF51197">
    <property type="entry name" value="Clavaminate synthase-like"/>
    <property type="match status" value="3"/>
</dbReference>
<reference evidence="5 6" key="1">
    <citation type="submission" date="2021-03" db="EMBL/GenBank/DDBJ databases">
        <authorList>
            <person name="King G.J."/>
            <person name="Bancroft I."/>
            <person name="Baten A."/>
            <person name="Bloomfield J."/>
            <person name="Borpatragohain P."/>
            <person name="He Z."/>
            <person name="Irish N."/>
            <person name="Irwin J."/>
            <person name="Liu K."/>
            <person name="Mauleon R.P."/>
            <person name="Moore J."/>
            <person name="Morris R."/>
            <person name="Ostergaard L."/>
            <person name="Wang B."/>
            <person name="Wells R."/>
        </authorList>
    </citation>
    <scope>NUCLEOTIDE SEQUENCE [LARGE SCALE GENOMIC DNA]</scope>
    <source>
        <strain evidence="5">R-o-18</strain>
        <tissue evidence="5">Leaf</tissue>
    </source>
</reference>
<dbReference type="InterPro" id="IPR050295">
    <property type="entry name" value="Plant_2OG-oxidoreductases"/>
</dbReference>
<evidence type="ECO:0000313" key="6">
    <source>
        <dbReference type="Proteomes" id="UP000823674"/>
    </source>
</evidence>
<feature type="domain" description="Fe2OG dioxygenase" evidence="4">
    <location>
        <begin position="184"/>
        <end position="291"/>
    </location>
</feature>
<dbReference type="InterPro" id="IPR005123">
    <property type="entry name" value="Oxoglu/Fe-dep_dioxygenase_dom"/>
</dbReference>
<dbReference type="InterPro" id="IPR044861">
    <property type="entry name" value="IPNS-like_FE2OG_OXY"/>
</dbReference>
<dbReference type="Pfam" id="PF03171">
    <property type="entry name" value="2OG-FeII_Oxy"/>
    <property type="match status" value="3"/>
</dbReference>
<dbReference type="InterPro" id="IPR027443">
    <property type="entry name" value="IPNS-like_sf"/>
</dbReference>
<evidence type="ECO:0000256" key="2">
    <source>
        <dbReference type="ARBA" id="ARBA00022723"/>
    </source>
</evidence>
<feature type="domain" description="Fe2OG dioxygenase" evidence="4">
    <location>
        <begin position="860"/>
        <end position="970"/>
    </location>
</feature>
<keyword evidence="3" id="KW-0408">Iron</keyword>
<dbReference type="PANTHER" id="PTHR47991">
    <property type="entry name" value="OXOGLUTARATE/IRON-DEPENDENT DIOXYGENASE"/>
    <property type="match status" value="1"/>
</dbReference>
<keyword evidence="2" id="KW-0479">Metal-binding</keyword>
<gene>
    <name evidence="5" type="primary">A08p028860.1_BraROA</name>
    <name evidence="5" type="ORF">IGI04_031611</name>
</gene>
<comment type="caution">
    <text evidence="5">The sequence shown here is derived from an EMBL/GenBank/DDBJ whole genome shotgun (WGS) entry which is preliminary data.</text>
</comment>
<sequence>MEANGASKHHSSIIVPSVQEMVKEKLIKKVPQRYVRSDLNKAEMACDSGLKPEIPVIDMSRLCSLTTMDSEIEKLDLACKEWGFFQLVNHGVDSGFLDKFKSQIQDFFNLPMEEKKKLWQKPGDIEGFGQAFVVSEEQKLDWADMFHLTVLPARFRKPHVFPKIPLPLRDTLETYSAELKSIAKILFAKMAVALKINPEEMEKLFDDDLGQIMRMNYYPPCPEPDQVNEVEGLQIKKKGKWVSVKPLPNAFVVNVGDMIEIVTNGTYRSIEHRGVVNSEKERISIGAFHNIGTGKEVGPLRSLVERHKASFFRSMTTDEYFKGLFSRELASGPSSLFFNVKSSHVGLWFLAMRSPMVLTLEFQKLKVFSAISTLVRAISGKLQSKEIIGISEIQDFFNLPMEEKKKLWQQPSEIEGFGHAFVVSEEQKLDWSDLFLLVMQPVHLRKAHLFPKLPLPFRDILDTYSAEVKGIAKILLAKMASALMIKPQEIEKLFDDELRQTMRMNYYPPCPDPDQVNEVEGLQIKKNGKWVPVKPLPNAFVVNIGDVLEIITNGSYRSIEHRGVVSSEKERLSVAAFHNLGMGKEVGPVRSLVEKQKAAFFKSAVPKRKGGRLVGLARRASSYPASSSQAPYADPMILEELHDKDERIGALEEQNTTILSENATIRSENATILAELASQKKFNAEIMQKLDPKEASQYSSIIVPSVQEMVKEKLTTTVPLRYVRSDLDKGDIDGDLRTEIPIIDMNLLCSLTSMDAEIHKLDLACKEWGFFQASFLDKLKTEIQDFSNLPMEEKKKLWQQPNDVEGFGHAFVVSEEQKLDWSDMFLLVMQPVQLRKPHLFPKLPLPFRDTLDTYSAEVKSIAKILLAKMASALMIKPEEMEKLFDDELRQSMRINYYPTCPDPDQVNEVDGLQIKKNGKWVPVKPLPNSFIVNVGDVLEIITNGAYRSVEHRGVVNSEKDRLSVAAFHNLGMGKEVGPVRSLVERQKAAFFKSVTIEEYFKGLFSRKLDGKAYLDVMRI</sequence>